<sequence>MNGRLMPRSCSSSALSYFNSGGDGLCFQFVMPSQSCSDSLYSGPQRHRMLYPSVKSVVQTGDFMA</sequence>
<gene>
    <name evidence="1" type="ORF">TorRG33x02_254200</name>
</gene>
<dbReference type="EMBL" id="JXTC01000276">
    <property type="protein sequence ID" value="PON71624.1"/>
    <property type="molecule type" value="Genomic_DNA"/>
</dbReference>
<protein>
    <submittedName>
        <fullName evidence="1">Uncharacterized protein</fullName>
    </submittedName>
</protein>
<comment type="caution">
    <text evidence="1">The sequence shown here is derived from an EMBL/GenBank/DDBJ whole genome shotgun (WGS) entry which is preliminary data.</text>
</comment>
<name>A0A2P5DEA1_TREOI</name>
<evidence type="ECO:0000313" key="2">
    <source>
        <dbReference type="Proteomes" id="UP000237000"/>
    </source>
</evidence>
<dbReference type="InParanoid" id="A0A2P5DEA1"/>
<evidence type="ECO:0000313" key="1">
    <source>
        <dbReference type="EMBL" id="PON71624.1"/>
    </source>
</evidence>
<proteinExistence type="predicted"/>
<organism evidence="1 2">
    <name type="scientific">Trema orientale</name>
    <name type="common">Charcoal tree</name>
    <name type="synonym">Celtis orientalis</name>
    <dbReference type="NCBI Taxonomy" id="63057"/>
    <lineage>
        <taxon>Eukaryota</taxon>
        <taxon>Viridiplantae</taxon>
        <taxon>Streptophyta</taxon>
        <taxon>Embryophyta</taxon>
        <taxon>Tracheophyta</taxon>
        <taxon>Spermatophyta</taxon>
        <taxon>Magnoliopsida</taxon>
        <taxon>eudicotyledons</taxon>
        <taxon>Gunneridae</taxon>
        <taxon>Pentapetalae</taxon>
        <taxon>rosids</taxon>
        <taxon>fabids</taxon>
        <taxon>Rosales</taxon>
        <taxon>Cannabaceae</taxon>
        <taxon>Trema</taxon>
    </lineage>
</organism>
<keyword evidence="2" id="KW-1185">Reference proteome</keyword>
<reference evidence="2" key="1">
    <citation type="submission" date="2016-06" db="EMBL/GenBank/DDBJ databases">
        <title>Parallel loss of symbiosis genes in relatives of nitrogen-fixing non-legume Parasponia.</title>
        <authorList>
            <person name="Van Velzen R."/>
            <person name="Holmer R."/>
            <person name="Bu F."/>
            <person name="Rutten L."/>
            <person name="Van Zeijl A."/>
            <person name="Liu W."/>
            <person name="Santuari L."/>
            <person name="Cao Q."/>
            <person name="Sharma T."/>
            <person name="Shen D."/>
            <person name="Roswanjaya Y."/>
            <person name="Wardhani T."/>
            <person name="Kalhor M.S."/>
            <person name="Jansen J."/>
            <person name="Van den Hoogen J."/>
            <person name="Gungor B."/>
            <person name="Hartog M."/>
            <person name="Hontelez J."/>
            <person name="Verver J."/>
            <person name="Yang W.-C."/>
            <person name="Schijlen E."/>
            <person name="Repin R."/>
            <person name="Schilthuizen M."/>
            <person name="Schranz E."/>
            <person name="Heidstra R."/>
            <person name="Miyata K."/>
            <person name="Fedorova E."/>
            <person name="Kohlen W."/>
            <person name="Bisseling T."/>
            <person name="Smit S."/>
            <person name="Geurts R."/>
        </authorList>
    </citation>
    <scope>NUCLEOTIDE SEQUENCE [LARGE SCALE GENOMIC DNA]</scope>
    <source>
        <strain evidence="2">cv. RG33-2</strain>
    </source>
</reference>
<dbReference type="OrthoDB" id="10528137at2759"/>
<dbReference type="AlphaFoldDB" id="A0A2P5DEA1"/>
<dbReference type="Proteomes" id="UP000237000">
    <property type="component" value="Unassembled WGS sequence"/>
</dbReference>
<accession>A0A2P5DEA1</accession>